<protein>
    <submittedName>
        <fullName evidence="2">Rhodanese-like domain-containing protein</fullName>
    </submittedName>
</protein>
<dbReference type="EMBL" id="JAHSPG010000001">
    <property type="protein sequence ID" value="MBV4355725.1"/>
    <property type="molecule type" value="Genomic_DNA"/>
</dbReference>
<evidence type="ECO:0000259" key="1">
    <source>
        <dbReference type="PROSITE" id="PS50206"/>
    </source>
</evidence>
<evidence type="ECO:0000313" key="2">
    <source>
        <dbReference type="EMBL" id="MBV4355725.1"/>
    </source>
</evidence>
<evidence type="ECO:0000313" key="3">
    <source>
        <dbReference type="Proteomes" id="UP000812270"/>
    </source>
</evidence>
<dbReference type="Proteomes" id="UP000812270">
    <property type="component" value="Unassembled WGS sequence"/>
</dbReference>
<dbReference type="SMART" id="SM00450">
    <property type="entry name" value="RHOD"/>
    <property type="match status" value="1"/>
</dbReference>
<dbReference type="AlphaFoldDB" id="A0A9E2W153"/>
<dbReference type="CDD" id="cd00158">
    <property type="entry name" value="RHOD"/>
    <property type="match status" value="1"/>
</dbReference>
<sequence>MRNITVEELKAKLDAGEKLHVIDVREPNEYAEANLGVPLIPLGKIQAMQIDEIENLKDEELFIHCRSGKRSATAAMFLETMGFTNTVNVEGGILAWQEKFGDEKIVK</sequence>
<dbReference type="InterPro" id="IPR001763">
    <property type="entry name" value="Rhodanese-like_dom"/>
</dbReference>
<accession>A0A9E2W153</accession>
<dbReference type="PANTHER" id="PTHR43031:SF17">
    <property type="entry name" value="SULFURTRANSFERASE YTWF-RELATED"/>
    <property type="match status" value="1"/>
</dbReference>
<organism evidence="2 3">
    <name type="scientific">Pinibacter aurantiacus</name>
    <dbReference type="NCBI Taxonomy" id="2851599"/>
    <lineage>
        <taxon>Bacteria</taxon>
        <taxon>Pseudomonadati</taxon>
        <taxon>Bacteroidota</taxon>
        <taxon>Chitinophagia</taxon>
        <taxon>Chitinophagales</taxon>
        <taxon>Chitinophagaceae</taxon>
        <taxon>Pinibacter</taxon>
    </lineage>
</organism>
<reference evidence="2" key="1">
    <citation type="submission" date="2021-06" db="EMBL/GenBank/DDBJ databases">
        <authorList>
            <person name="Huq M.A."/>
        </authorList>
    </citation>
    <scope>NUCLEOTIDE SEQUENCE</scope>
    <source>
        <strain evidence="2">MAH-26</strain>
    </source>
</reference>
<dbReference type="PROSITE" id="PS50206">
    <property type="entry name" value="RHODANESE_3"/>
    <property type="match status" value="1"/>
</dbReference>
<dbReference type="Pfam" id="PF00581">
    <property type="entry name" value="Rhodanese"/>
    <property type="match status" value="1"/>
</dbReference>
<dbReference type="RefSeq" id="WP_217789271.1">
    <property type="nucleotide sequence ID" value="NZ_JAHSPG010000001.1"/>
</dbReference>
<name>A0A9E2W153_9BACT</name>
<comment type="caution">
    <text evidence="2">The sequence shown here is derived from an EMBL/GenBank/DDBJ whole genome shotgun (WGS) entry which is preliminary data.</text>
</comment>
<gene>
    <name evidence="2" type="ORF">KTO63_01105</name>
</gene>
<dbReference type="InterPro" id="IPR050229">
    <property type="entry name" value="GlpE_sulfurtransferase"/>
</dbReference>
<keyword evidence="3" id="KW-1185">Reference proteome</keyword>
<dbReference type="PANTHER" id="PTHR43031">
    <property type="entry name" value="FAD-DEPENDENT OXIDOREDUCTASE"/>
    <property type="match status" value="1"/>
</dbReference>
<feature type="domain" description="Rhodanese" evidence="1">
    <location>
        <begin position="15"/>
        <end position="105"/>
    </location>
</feature>
<proteinExistence type="predicted"/>